<dbReference type="EMBL" id="RBZP01000002">
    <property type="protein sequence ID" value="RKQ35762.1"/>
    <property type="molecule type" value="Genomic_DNA"/>
</dbReference>
<keyword evidence="2" id="KW-0456">Lyase</keyword>
<dbReference type="EC" id="4.2.1.17" evidence="2"/>
<name>A0A495A7I6_9BACI</name>
<dbReference type="SUPFAM" id="SSF52096">
    <property type="entry name" value="ClpP/crotonase"/>
    <property type="match status" value="1"/>
</dbReference>
<accession>A0A495A7I6</accession>
<dbReference type="AlphaFoldDB" id="A0A495A7I6"/>
<dbReference type="CDD" id="cd06558">
    <property type="entry name" value="crotonase-like"/>
    <property type="match status" value="1"/>
</dbReference>
<dbReference type="InterPro" id="IPR001753">
    <property type="entry name" value="Enoyl-CoA_hydra/iso"/>
</dbReference>
<dbReference type="PANTHER" id="PTHR43684:SF4">
    <property type="entry name" value="ENOYL-COA HYDRATASE_ISOMERASE FAMILY PROTEIN (AFU_ORTHOLOGUE AFUA_1G01890)"/>
    <property type="match status" value="1"/>
</dbReference>
<dbReference type="NCBIfam" id="NF006109">
    <property type="entry name" value="PRK08260.1"/>
    <property type="match status" value="1"/>
</dbReference>
<organism evidence="2 3">
    <name type="scientific">Oceanobacillus halophilus</name>
    <dbReference type="NCBI Taxonomy" id="930130"/>
    <lineage>
        <taxon>Bacteria</taxon>
        <taxon>Bacillati</taxon>
        <taxon>Bacillota</taxon>
        <taxon>Bacilli</taxon>
        <taxon>Bacillales</taxon>
        <taxon>Bacillaceae</taxon>
        <taxon>Oceanobacillus</taxon>
    </lineage>
</organism>
<sequence length="279" mass="30933">MFKVKTLKTTLQNGILTITLARPQQLNAFNGEMLSEFIEVLDNADTDDAVKVVVVTGEGKAFCAGADLEKGGATFNYDENPEEFRDEGGLLTLRLYEMKKPVIAAINGPAVGVGITMTLPMDIRIASSRAKMGFVFTRRGIVPESCSSWFLPKIVGISKASYWVLTGNIFKAEEAVEAGLVSELVPPEQLLDRAYEIASEIVENTSAISVTLSKQLLWRMSQTEHPIDAHLLESKLIQWTGSRADAKEGVTSFLEKRKAKFTMKVSKDMPDFYPWWEKS</sequence>
<evidence type="ECO:0000313" key="2">
    <source>
        <dbReference type="EMBL" id="RKQ35762.1"/>
    </source>
</evidence>
<keyword evidence="3" id="KW-1185">Reference proteome</keyword>
<proteinExistence type="inferred from homology"/>
<dbReference type="Pfam" id="PF00378">
    <property type="entry name" value="ECH_1"/>
    <property type="match status" value="1"/>
</dbReference>
<comment type="similarity">
    <text evidence="1">Belongs to the enoyl-CoA hydratase/isomerase family.</text>
</comment>
<dbReference type="InterPro" id="IPR029045">
    <property type="entry name" value="ClpP/crotonase-like_dom_sf"/>
</dbReference>
<dbReference type="PANTHER" id="PTHR43684">
    <property type="match status" value="1"/>
</dbReference>
<evidence type="ECO:0000256" key="1">
    <source>
        <dbReference type="ARBA" id="ARBA00005254"/>
    </source>
</evidence>
<dbReference type="Gene3D" id="3.90.226.10">
    <property type="entry name" value="2-enoyl-CoA Hydratase, Chain A, domain 1"/>
    <property type="match status" value="1"/>
</dbReference>
<comment type="caution">
    <text evidence="2">The sequence shown here is derived from an EMBL/GenBank/DDBJ whole genome shotgun (WGS) entry which is preliminary data.</text>
</comment>
<dbReference type="InterPro" id="IPR051053">
    <property type="entry name" value="ECH/Chromodomain_protein"/>
</dbReference>
<dbReference type="OrthoDB" id="9775794at2"/>
<evidence type="ECO:0000313" key="3">
    <source>
        <dbReference type="Proteomes" id="UP000269301"/>
    </source>
</evidence>
<protein>
    <submittedName>
        <fullName evidence="2">Enoyl-CoA hydratase</fullName>
        <ecNumber evidence="2">4.2.1.17</ecNumber>
    </submittedName>
</protein>
<dbReference type="GO" id="GO:0004300">
    <property type="term" value="F:enoyl-CoA hydratase activity"/>
    <property type="evidence" value="ECO:0007669"/>
    <property type="project" value="UniProtKB-EC"/>
</dbReference>
<dbReference type="Proteomes" id="UP000269301">
    <property type="component" value="Unassembled WGS sequence"/>
</dbReference>
<reference evidence="2 3" key="1">
    <citation type="journal article" date="2016" name="Int. J. Syst. Evol. Microbiol.">
        <title>Oceanobacillus halophilus sp. nov., a novel moderately halophilic bacterium from a hypersaline lake.</title>
        <authorList>
            <person name="Amoozegar M.A."/>
            <person name="Bagheri M."/>
            <person name="Makhdoumi A."/>
            <person name="Nikou M.M."/>
            <person name="Fazeli S.A.S."/>
            <person name="Schumann P."/>
            <person name="Sproer C."/>
            <person name="Sanchez-Porro C."/>
            <person name="Ventosa A."/>
        </authorList>
    </citation>
    <scope>NUCLEOTIDE SEQUENCE [LARGE SCALE GENOMIC DNA]</scope>
    <source>
        <strain evidence="2 3">DSM 23996</strain>
    </source>
</reference>
<gene>
    <name evidence="2" type="ORF">D8M06_05745</name>
</gene>